<dbReference type="PIRSF" id="PIRSF005739">
    <property type="entry name" value="O-mtase"/>
    <property type="match status" value="1"/>
</dbReference>
<dbReference type="InterPro" id="IPR029063">
    <property type="entry name" value="SAM-dependent_MTases_sf"/>
</dbReference>
<dbReference type="InterPro" id="IPR001077">
    <property type="entry name" value="COMT_C"/>
</dbReference>
<evidence type="ECO:0000256" key="1">
    <source>
        <dbReference type="ARBA" id="ARBA00022603"/>
    </source>
</evidence>
<organism evidence="7 8">
    <name type="scientific">Umezawaea endophytica</name>
    <dbReference type="NCBI Taxonomy" id="1654476"/>
    <lineage>
        <taxon>Bacteria</taxon>
        <taxon>Bacillati</taxon>
        <taxon>Actinomycetota</taxon>
        <taxon>Actinomycetes</taxon>
        <taxon>Pseudonocardiales</taxon>
        <taxon>Pseudonocardiaceae</taxon>
        <taxon>Umezawaea</taxon>
    </lineage>
</organism>
<dbReference type="GO" id="GO:0032259">
    <property type="term" value="P:methylation"/>
    <property type="evidence" value="ECO:0007669"/>
    <property type="project" value="UniProtKB-KW"/>
</dbReference>
<evidence type="ECO:0000313" key="7">
    <source>
        <dbReference type="EMBL" id="MCS7484114.1"/>
    </source>
</evidence>
<name>A0A9X2VWU0_9PSEU</name>
<dbReference type="EMBL" id="JANYMP010000041">
    <property type="protein sequence ID" value="MCS7484114.1"/>
    <property type="molecule type" value="Genomic_DNA"/>
</dbReference>
<dbReference type="Gene3D" id="1.10.10.10">
    <property type="entry name" value="Winged helix-like DNA-binding domain superfamily/Winged helix DNA-binding domain"/>
    <property type="match status" value="1"/>
</dbReference>
<evidence type="ECO:0000256" key="4">
    <source>
        <dbReference type="PIRSR" id="PIRSR005739-1"/>
    </source>
</evidence>
<protein>
    <submittedName>
        <fullName evidence="7">Acetylserotonin O-methyltransferase</fullName>
    </submittedName>
</protein>
<gene>
    <name evidence="7" type="ORF">NZH93_45390</name>
</gene>
<evidence type="ECO:0000313" key="8">
    <source>
        <dbReference type="Proteomes" id="UP001141259"/>
    </source>
</evidence>
<dbReference type="Pfam" id="PF08100">
    <property type="entry name" value="Dimerisation"/>
    <property type="match status" value="1"/>
</dbReference>
<dbReference type="InterPro" id="IPR016461">
    <property type="entry name" value="COMT-like"/>
</dbReference>
<dbReference type="InterPro" id="IPR036388">
    <property type="entry name" value="WH-like_DNA-bd_sf"/>
</dbReference>
<dbReference type="SUPFAM" id="SSF46785">
    <property type="entry name" value="Winged helix' DNA-binding domain"/>
    <property type="match status" value="1"/>
</dbReference>
<dbReference type="GO" id="GO:0046983">
    <property type="term" value="F:protein dimerization activity"/>
    <property type="evidence" value="ECO:0007669"/>
    <property type="project" value="InterPro"/>
</dbReference>
<evidence type="ECO:0000259" key="6">
    <source>
        <dbReference type="Pfam" id="PF08100"/>
    </source>
</evidence>
<feature type="domain" description="O-methyltransferase C-terminal" evidence="5">
    <location>
        <begin position="151"/>
        <end position="316"/>
    </location>
</feature>
<dbReference type="InterPro" id="IPR036390">
    <property type="entry name" value="WH_DNA-bd_sf"/>
</dbReference>
<dbReference type="InterPro" id="IPR012967">
    <property type="entry name" value="COMT_dimerisation"/>
</dbReference>
<dbReference type="CDD" id="cd02440">
    <property type="entry name" value="AdoMet_MTases"/>
    <property type="match status" value="1"/>
</dbReference>
<accession>A0A9X2VWU0</accession>
<evidence type="ECO:0000256" key="2">
    <source>
        <dbReference type="ARBA" id="ARBA00022679"/>
    </source>
</evidence>
<dbReference type="GO" id="GO:0008171">
    <property type="term" value="F:O-methyltransferase activity"/>
    <property type="evidence" value="ECO:0007669"/>
    <property type="project" value="InterPro"/>
</dbReference>
<dbReference type="Pfam" id="PF00891">
    <property type="entry name" value="Methyltransf_2"/>
    <property type="match status" value="1"/>
</dbReference>
<keyword evidence="8" id="KW-1185">Reference proteome</keyword>
<keyword evidence="1" id="KW-0489">Methyltransferase</keyword>
<evidence type="ECO:0000256" key="3">
    <source>
        <dbReference type="ARBA" id="ARBA00022691"/>
    </source>
</evidence>
<keyword evidence="2" id="KW-0808">Transferase</keyword>
<dbReference type="AlphaFoldDB" id="A0A9X2VWU0"/>
<dbReference type="PANTHER" id="PTHR43712">
    <property type="entry name" value="PUTATIVE (AFU_ORTHOLOGUE AFUA_4G14580)-RELATED"/>
    <property type="match status" value="1"/>
</dbReference>
<dbReference type="PANTHER" id="PTHR43712:SF2">
    <property type="entry name" value="O-METHYLTRANSFERASE CICE"/>
    <property type="match status" value="1"/>
</dbReference>
<dbReference type="RefSeq" id="WP_259629568.1">
    <property type="nucleotide sequence ID" value="NZ_JANYMP010000041.1"/>
</dbReference>
<comment type="caution">
    <text evidence="7">The sequence shown here is derived from an EMBL/GenBank/DDBJ whole genome shotgun (WGS) entry which is preliminary data.</text>
</comment>
<reference evidence="7" key="1">
    <citation type="submission" date="2022-08" db="EMBL/GenBank/DDBJ databases">
        <authorList>
            <person name="Tistechok S."/>
            <person name="Samborskyy M."/>
            <person name="Roman I."/>
        </authorList>
    </citation>
    <scope>NUCLEOTIDE SEQUENCE</scope>
    <source>
        <strain evidence="7">DSM 103496</strain>
    </source>
</reference>
<dbReference type="Proteomes" id="UP001141259">
    <property type="component" value="Unassembled WGS sequence"/>
</dbReference>
<keyword evidence="3" id="KW-0949">S-adenosyl-L-methionine</keyword>
<feature type="active site" description="Proton acceptor" evidence="4">
    <location>
        <position position="243"/>
    </location>
</feature>
<evidence type="ECO:0000259" key="5">
    <source>
        <dbReference type="Pfam" id="PF00891"/>
    </source>
</evidence>
<dbReference type="Gene3D" id="3.40.50.150">
    <property type="entry name" value="Vaccinia Virus protein VP39"/>
    <property type="match status" value="1"/>
</dbReference>
<proteinExistence type="predicted"/>
<dbReference type="SUPFAM" id="SSF53335">
    <property type="entry name" value="S-adenosyl-L-methionine-dependent methyltransferases"/>
    <property type="match status" value="1"/>
</dbReference>
<sequence>MADAVLTRERVFDLMQGYRNTSLLRTGIRLGVFTSLAEGPAEAGELAARLDIDPRGATILLNALVAIGLLERKDTEFRLVDGADELLAGPRSVAHLATILASDWEWDALKVLDEAVRRGGVVVDDNAESSDFAYWQDFATFATAATGPTAGLVADELADWLDTRPTPTALDVACGHGMYGFTLAARQPSLRVWGLDWPHVVPIAAENAARLGVRDRVDFIEGDMFEVPLGGAYDVVFVTNVLHHFAEDRATALLARAANVIKPGGKLVVVGFTTTDEPPDADPAPYLFSVLMLAWTKGGEVHSERAYDRMLTEAGFTAAEVHRLPGVPMRVLIADRA</sequence>
<dbReference type="PROSITE" id="PS51683">
    <property type="entry name" value="SAM_OMT_II"/>
    <property type="match status" value="1"/>
</dbReference>
<feature type="domain" description="O-methyltransferase dimerisation" evidence="6">
    <location>
        <begin position="13"/>
        <end position="74"/>
    </location>
</feature>